<gene>
    <name evidence="1" type="ORF">TTRE_0000261601</name>
</gene>
<organism evidence="1 2">
    <name type="scientific">Trichuris trichiura</name>
    <name type="common">Whipworm</name>
    <name type="synonym">Trichocephalus trichiurus</name>
    <dbReference type="NCBI Taxonomy" id="36087"/>
    <lineage>
        <taxon>Eukaryota</taxon>
        <taxon>Metazoa</taxon>
        <taxon>Ecdysozoa</taxon>
        <taxon>Nematoda</taxon>
        <taxon>Enoplea</taxon>
        <taxon>Dorylaimia</taxon>
        <taxon>Trichinellida</taxon>
        <taxon>Trichuridae</taxon>
        <taxon>Trichuris</taxon>
    </lineage>
</organism>
<dbReference type="OrthoDB" id="5912197at2759"/>
<dbReference type="STRING" id="36087.A0A077Z2T6"/>
<accession>A0A077Z2T6</accession>
<evidence type="ECO:0000313" key="2">
    <source>
        <dbReference type="Proteomes" id="UP000030665"/>
    </source>
</evidence>
<dbReference type="Pfam" id="PF19420">
    <property type="entry name" value="DDAH_eukar"/>
    <property type="match status" value="1"/>
</dbReference>
<keyword evidence="1" id="KW-0808">Transferase</keyword>
<name>A0A077Z2T6_TRITR</name>
<dbReference type="EMBL" id="HG805892">
    <property type="protein sequence ID" value="CDW54346.1"/>
    <property type="molecule type" value="Genomic_DNA"/>
</dbReference>
<dbReference type="Proteomes" id="UP000030665">
    <property type="component" value="Unassembled WGS sequence"/>
</dbReference>
<dbReference type="GO" id="GO:0016740">
    <property type="term" value="F:transferase activity"/>
    <property type="evidence" value="ECO:0007669"/>
    <property type="project" value="UniProtKB-KW"/>
</dbReference>
<dbReference type="AlphaFoldDB" id="A0A077Z2T6"/>
<reference evidence="1" key="1">
    <citation type="submission" date="2014-01" db="EMBL/GenBank/DDBJ databases">
        <authorList>
            <person name="Aslett M."/>
        </authorList>
    </citation>
    <scope>NUCLEOTIDE SEQUENCE</scope>
</reference>
<dbReference type="Gene3D" id="3.75.10.10">
    <property type="entry name" value="L-arginine/glycine Amidinotransferase, Chain A"/>
    <property type="match status" value="1"/>
</dbReference>
<dbReference type="SUPFAM" id="SSF55909">
    <property type="entry name" value="Pentein"/>
    <property type="match status" value="1"/>
</dbReference>
<dbReference type="GO" id="GO:0016990">
    <property type="term" value="F:arginine deiminase activity"/>
    <property type="evidence" value="ECO:0007669"/>
    <property type="project" value="TreeGrafter"/>
</dbReference>
<dbReference type="PANTHER" id="PTHR47271">
    <property type="entry name" value="ARGININE DEIMINASE"/>
    <property type="match status" value="1"/>
</dbReference>
<evidence type="ECO:0000313" key="1">
    <source>
        <dbReference type="EMBL" id="CDW54346.1"/>
    </source>
</evidence>
<dbReference type="GO" id="GO:0019546">
    <property type="term" value="P:L-arginine deiminase pathway"/>
    <property type="evidence" value="ECO:0007669"/>
    <property type="project" value="TreeGrafter"/>
</dbReference>
<sequence length="263" mass="29689">MKTILMCPPTYYDVTYEINPWMDKTKPVNKPLAWEQWTNLKRTIESCGAVVKSIEPVNGLPDMVFTANAGLIYKNRVWLSQFMFPERQGEKRYFDDWFRKNGFDVFADNTIYEGAGDSLFLGNLLIGSHGFRSDEIVYAKIKKLMLDNEVDVLTVGLIDAQFYHLDTTFAPLSPKLAIWYPKAHSAKTFKELKSRAELIDVSSDEAHRFACNAVVIDDNVILPSGNPEVTKAIEARGFKVHGVDMSEFLKSGGGCKCLCLPLN</sequence>
<proteinExistence type="predicted"/>
<keyword evidence="2" id="KW-1185">Reference proteome</keyword>
<protein>
    <submittedName>
        <fullName evidence="1">Amidinotransferase family protein</fullName>
    </submittedName>
</protein>
<reference evidence="1" key="2">
    <citation type="submission" date="2014-03" db="EMBL/GenBank/DDBJ databases">
        <title>The whipworm genome and dual-species transcriptomics of an intimate host-pathogen interaction.</title>
        <authorList>
            <person name="Foth B.J."/>
            <person name="Tsai I.J."/>
            <person name="Reid A.J."/>
            <person name="Bancroft A.J."/>
            <person name="Nichol S."/>
            <person name="Tracey A."/>
            <person name="Holroyd N."/>
            <person name="Cotton J.A."/>
            <person name="Stanley E.J."/>
            <person name="Zarowiecki M."/>
            <person name="Liu J.Z."/>
            <person name="Huckvale T."/>
            <person name="Cooper P.J."/>
            <person name="Grencis R.K."/>
            <person name="Berriman M."/>
        </authorList>
    </citation>
    <scope>NUCLEOTIDE SEQUENCE [LARGE SCALE GENOMIC DNA]</scope>
</reference>
<dbReference type="PANTHER" id="PTHR47271:SF2">
    <property type="entry name" value="ARGININE DEIMINASE"/>
    <property type="match status" value="1"/>
</dbReference>